<evidence type="ECO:0000259" key="1">
    <source>
        <dbReference type="Pfam" id="PF01909"/>
    </source>
</evidence>
<dbReference type="PANTHER" id="PTHR33933">
    <property type="entry name" value="NUCLEOTIDYLTRANSFERASE"/>
    <property type="match status" value="1"/>
</dbReference>
<dbReference type="EMBL" id="SZVO01000001">
    <property type="protein sequence ID" value="TKT93910.1"/>
    <property type="molecule type" value="Genomic_DNA"/>
</dbReference>
<dbReference type="OrthoDB" id="1321649at2"/>
<dbReference type="Pfam" id="PF01909">
    <property type="entry name" value="NTP_transf_2"/>
    <property type="match status" value="1"/>
</dbReference>
<dbReference type="SUPFAM" id="SSF81301">
    <property type="entry name" value="Nucleotidyltransferase"/>
    <property type="match status" value="1"/>
</dbReference>
<dbReference type="RefSeq" id="WP_137338200.1">
    <property type="nucleotide sequence ID" value="NZ_SZVO01000001.1"/>
</dbReference>
<dbReference type="Gene3D" id="3.30.460.10">
    <property type="entry name" value="Beta Polymerase, domain 2"/>
    <property type="match status" value="1"/>
</dbReference>
<protein>
    <submittedName>
        <fullName evidence="2">Nucleotidyltransferase domain-containing protein</fullName>
    </submittedName>
</protein>
<proteinExistence type="predicted"/>
<dbReference type="Proteomes" id="UP000304900">
    <property type="component" value="Unassembled WGS sequence"/>
</dbReference>
<evidence type="ECO:0000313" key="3">
    <source>
        <dbReference type="Proteomes" id="UP000304900"/>
    </source>
</evidence>
<dbReference type="InterPro" id="IPR043519">
    <property type="entry name" value="NT_sf"/>
</dbReference>
<keyword evidence="2" id="KW-0808">Transferase</keyword>
<dbReference type="InterPro" id="IPR002934">
    <property type="entry name" value="Polymerase_NTP_transf_dom"/>
</dbReference>
<sequence>MNIKTVSKEFKDEMKSLYGDLLYKVILFGSFARNDFRDDSDVDFLVVLNKDEVRPLPEISKISPVLGEFLSHYHKVFSVVPTSRRKFEDSTMPLYRNIRSEGIEI</sequence>
<keyword evidence="3" id="KW-1185">Reference proteome</keyword>
<feature type="domain" description="Polymerase nucleotidyl transferase" evidence="1">
    <location>
        <begin position="8"/>
        <end position="63"/>
    </location>
</feature>
<gene>
    <name evidence="2" type="ORF">FDK13_01485</name>
</gene>
<dbReference type="CDD" id="cd05403">
    <property type="entry name" value="NT_KNTase_like"/>
    <property type="match status" value="1"/>
</dbReference>
<dbReference type="PANTHER" id="PTHR33933:SF1">
    <property type="entry name" value="PROTEIN ADENYLYLTRANSFERASE MNTA-RELATED"/>
    <property type="match status" value="1"/>
</dbReference>
<name>A0A4U6D8S7_9BACT</name>
<dbReference type="GO" id="GO:0016779">
    <property type="term" value="F:nucleotidyltransferase activity"/>
    <property type="evidence" value="ECO:0007669"/>
    <property type="project" value="InterPro"/>
</dbReference>
<dbReference type="InterPro" id="IPR052548">
    <property type="entry name" value="Type_VII_TA_antitoxin"/>
</dbReference>
<organism evidence="2 3">
    <name type="scientific">Dyadobacter frigoris</name>
    <dbReference type="NCBI Taxonomy" id="2576211"/>
    <lineage>
        <taxon>Bacteria</taxon>
        <taxon>Pseudomonadati</taxon>
        <taxon>Bacteroidota</taxon>
        <taxon>Cytophagia</taxon>
        <taxon>Cytophagales</taxon>
        <taxon>Spirosomataceae</taxon>
        <taxon>Dyadobacter</taxon>
    </lineage>
</organism>
<accession>A0A4U6D8S7</accession>
<evidence type="ECO:0000313" key="2">
    <source>
        <dbReference type="EMBL" id="TKT93910.1"/>
    </source>
</evidence>
<reference evidence="2 3" key="1">
    <citation type="submission" date="2019-05" db="EMBL/GenBank/DDBJ databases">
        <title>Dyadobacter AR-3-8 sp. nov., isolated from arctic soil.</title>
        <authorList>
            <person name="Chaudhary D.K."/>
        </authorList>
    </citation>
    <scope>NUCLEOTIDE SEQUENCE [LARGE SCALE GENOMIC DNA]</scope>
    <source>
        <strain evidence="2 3">AR-3-8</strain>
    </source>
</reference>
<dbReference type="AlphaFoldDB" id="A0A4U6D8S7"/>
<comment type="caution">
    <text evidence="2">The sequence shown here is derived from an EMBL/GenBank/DDBJ whole genome shotgun (WGS) entry which is preliminary data.</text>
</comment>